<dbReference type="EMBL" id="BMNY01000001">
    <property type="protein sequence ID" value="GGM74549.1"/>
    <property type="molecule type" value="Genomic_DNA"/>
</dbReference>
<accession>A0AA37F9P0</accession>
<sequence>MRQYVGKNVNSEKLVTLISEFFKDEGFRTVSCTCPQGVVFMARKGGIYRALLRTDRAFLILIDGNPSDTKIKIGVSRWQVEIQQQDAQKIFQSPLSYFLEIPESLWPYELEHHLWHFIETQVELGTQ</sequence>
<keyword evidence="2" id="KW-1185">Reference proteome</keyword>
<reference evidence="1" key="2">
    <citation type="submission" date="2022-09" db="EMBL/GenBank/DDBJ databases">
        <authorList>
            <person name="Sun Q."/>
            <person name="Ohkuma M."/>
        </authorList>
    </citation>
    <scope>NUCLEOTIDE SEQUENCE</scope>
    <source>
        <strain evidence="1">JCM 13583</strain>
    </source>
</reference>
<name>A0AA37F9P0_9ARCH</name>
<reference evidence="1" key="1">
    <citation type="journal article" date="2014" name="Int. J. Syst. Evol. Microbiol.">
        <title>Complete genome sequence of Corynebacterium casei LMG S-19264T (=DSM 44701T), isolated from a smear-ripened cheese.</title>
        <authorList>
            <consortium name="US DOE Joint Genome Institute (JGI-PGF)"/>
            <person name="Walter F."/>
            <person name="Albersmeier A."/>
            <person name="Kalinowski J."/>
            <person name="Ruckert C."/>
        </authorList>
    </citation>
    <scope>NUCLEOTIDE SEQUENCE</scope>
    <source>
        <strain evidence="1">JCM 13583</strain>
    </source>
</reference>
<comment type="caution">
    <text evidence="1">The sequence shown here is derived from an EMBL/GenBank/DDBJ whole genome shotgun (WGS) entry which is preliminary data.</text>
</comment>
<proteinExistence type="predicted"/>
<gene>
    <name evidence="1" type="ORF">GCM10007108_10630</name>
</gene>
<protein>
    <submittedName>
        <fullName evidence="1">Uncharacterized protein</fullName>
    </submittedName>
</protein>
<organism evidence="1 2">
    <name type="scientific">Thermogymnomonas acidicola</name>
    <dbReference type="NCBI Taxonomy" id="399579"/>
    <lineage>
        <taxon>Archaea</taxon>
        <taxon>Methanobacteriati</taxon>
        <taxon>Thermoplasmatota</taxon>
        <taxon>Thermoplasmata</taxon>
        <taxon>Thermoplasmatales</taxon>
        <taxon>Thermogymnomonas</taxon>
    </lineage>
</organism>
<dbReference type="Proteomes" id="UP000632195">
    <property type="component" value="Unassembled WGS sequence"/>
</dbReference>
<dbReference type="AlphaFoldDB" id="A0AA37F9P0"/>
<evidence type="ECO:0000313" key="2">
    <source>
        <dbReference type="Proteomes" id="UP000632195"/>
    </source>
</evidence>
<evidence type="ECO:0000313" key="1">
    <source>
        <dbReference type="EMBL" id="GGM74549.1"/>
    </source>
</evidence>